<evidence type="ECO:0000256" key="3">
    <source>
        <dbReference type="SAM" id="Phobius"/>
    </source>
</evidence>
<dbReference type="Proteomes" id="UP001165667">
    <property type="component" value="Unassembled WGS sequence"/>
</dbReference>
<feature type="transmembrane region" description="Helical" evidence="3">
    <location>
        <begin position="90"/>
        <end position="115"/>
    </location>
</feature>
<gene>
    <name evidence="4" type="ORF">M8523_09725</name>
</gene>
<dbReference type="EMBL" id="JAMOIM010000005">
    <property type="protein sequence ID" value="MCW6508300.1"/>
    <property type="molecule type" value="Genomic_DNA"/>
</dbReference>
<dbReference type="GO" id="GO:0015225">
    <property type="term" value="F:biotin transmembrane transporter activity"/>
    <property type="evidence" value="ECO:0007669"/>
    <property type="project" value="UniProtKB-UniRule"/>
</dbReference>
<feature type="transmembrane region" description="Helical" evidence="3">
    <location>
        <begin position="20"/>
        <end position="40"/>
    </location>
</feature>
<keyword evidence="3" id="KW-0812">Transmembrane</keyword>
<dbReference type="PANTHER" id="PTHR34295:SF1">
    <property type="entry name" value="BIOTIN TRANSPORTER BIOY"/>
    <property type="match status" value="1"/>
</dbReference>
<dbReference type="PIRSF" id="PIRSF016661">
    <property type="entry name" value="BioY"/>
    <property type="match status" value="1"/>
</dbReference>
<dbReference type="GO" id="GO:0005886">
    <property type="term" value="C:plasma membrane"/>
    <property type="evidence" value="ECO:0007669"/>
    <property type="project" value="UniProtKB-SubCell"/>
</dbReference>
<comment type="subcellular location">
    <subcellularLocation>
        <location evidence="2">Cell membrane</location>
        <topology evidence="2">Multi-pass membrane protein</topology>
    </subcellularLocation>
</comment>
<dbReference type="PANTHER" id="PTHR34295">
    <property type="entry name" value="BIOTIN TRANSPORTER BIOY"/>
    <property type="match status" value="1"/>
</dbReference>
<comment type="similarity">
    <text evidence="1 2">Belongs to the BioY family.</text>
</comment>
<dbReference type="Gene3D" id="1.10.1760.20">
    <property type="match status" value="1"/>
</dbReference>
<dbReference type="InterPro" id="IPR003784">
    <property type="entry name" value="BioY"/>
</dbReference>
<reference evidence="4" key="1">
    <citation type="submission" date="2022-05" db="EMBL/GenBank/DDBJ databases">
        <authorList>
            <person name="Pankratov T."/>
        </authorList>
    </citation>
    <scope>NUCLEOTIDE SEQUENCE</scope>
    <source>
        <strain evidence="4">BP6-180914</strain>
    </source>
</reference>
<keyword evidence="2" id="KW-1003">Cell membrane</keyword>
<keyword evidence="3" id="KW-1133">Transmembrane helix</keyword>
<dbReference type="AlphaFoldDB" id="A0AA42CMF8"/>
<feature type="transmembrane region" description="Helical" evidence="3">
    <location>
        <begin position="155"/>
        <end position="176"/>
    </location>
</feature>
<proteinExistence type="inferred from homology"/>
<keyword evidence="2" id="KW-0813">Transport</keyword>
<organism evidence="4 5">
    <name type="scientific">Lichenifustis flavocetrariae</name>
    <dbReference type="NCBI Taxonomy" id="2949735"/>
    <lineage>
        <taxon>Bacteria</taxon>
        <taxon>Pseudomonadati</taxon>
        <taxon>Pseudomonadota</taxon>
        <taxon>Alphaproteobacteria</taxon>
        <taxon>Hyphomicrobiales</taxon>
        <taxon>Lichenihabitantaceae</taxon>
        <taxon>Lichenifustis</taxon>
    </lineage>
</organism>
<feature type="transmembrane region" description="Helical" evidence="3">
    <location>
        <begin position="127"/>
        <end position="149"/>
    </location>
</feature>
<evidence type="ECO:0000256" key="2">
    <source>
        <dbReference type="PIRNR" id="PIRNR016661"/>
    </source>
</evidence>
<keyword evidence="5" id="KW-1185">Reference proteome</keyword>
<evidence type="ECO:0000313" key="5">
    <source>
        <dbReference type="Proteomes" id="UP001165667"/>
    </source>
</evidence>
<feature type="transmembrane region" description="Helical" evidence="3">
    <location>
        <begin position="52"/>
        <end position="75"/>
    </location>
</feature>
<dbReference type="RefSeq" id="WP_282584668.1">
    <property type="nucleotide sequence ID" value="NZ_JAMOIM010000005.1"/>
</dbReference>
<evidence type="ECO:0000313" key="4">
    <source>
        <dbReference type="EMBL" id="MCW6508300.1"/>
    </source>
</evidence>
<comment type="caution">
    <text evidence="4">The sequence shown here is derived from an EMBL/GenBank/DDBJ whole genome shotgun (WGS) entry which is preliminary data.</text>
</comment>
<keyword evidence="2 3" id="KW-0472">Membrane</keyword>
<accession>A0AA42CMF8</accession>
<protein>
    <recommendedName>
        <fullName evidence="2">Biotin transporter</fullName>
    </recommendedName>
</protein>
<name>A0AA42CMF8_9HYPH</name>
<evidence type="ECO:0000256" key="1">
    <source>
        <dbReference type="ARBA" id="ARBA00010692"/>
    </source>
</evidence>
<sequence length="182" mass="18524">MSLSKTLQPSNVRPSSHVLRTLACVVGGSGLLALAAHVAVPFWPVPITLQTLAVLGLGAMLGPAVAVGTLMAYLLEGLCGLPVFAHGSGFAVLAGPTGGYLLGYVPAAFAAGLAARRGWLAKPLSAFTAFLLADAVIFVLGVGWLAALFGWEKAVAVGFTPFLIGEALKLALLTAATQMKRA</sequence>
<dbReference type="Pfam" id="PF02632">
    <property type="entry name" value="BioY"/>
    <property type="match status" value="1"/>
</dbReference>